<evidence type="ECO:0000313" key="2">
    <source>
        <dbReference type="Proteomes" id="UP000095472"/>
    </source>
</evidence>
<dbReference type="Proteomes" id="UP000095472">
    <property type="component" value="Chromosome"/>
</dbReference>
<gene>
    <name evidence="1" type="ORF">BH720_009910</name>
</gene>
<organism evidence="1 2">
    <name type="scientific">Desertifilum tharense IPPAS B-1220</name>
    <dbReference type="NCBI Taxonomy" id="1781255"/>
    <lineage>
        <taxon>Bacteria</taxon>
        <taxon>Bacillati</taxon>
        <taxon>Cyanobacteriota</taxon>
        <taxon>Cyanophyceae</taxon>
        <taxon>Desertifilales</taxon>
        <taxon>Desertifilaceae</taxon>
        <taxon>Desertifilum</taxon>
    </lineage>
</organism>
<protein>
    <submittedName>
        <fullName evidence="1">NYN domain-containing protein</fullName>
    </submittedName>
</protein>
<sequence>MQNSLPLEPDIQANVLPLIEYLLKLQPSEGIETTVRQVLQALHYLKSLDTHSCSNHSSPPEPQGLSLLLLDAENIKFDPHLETFLAQLSSYPLNVKIAFANWKNTAGDSELYERGYQMIHVPLGKNSADAQMLAMGSAIRLHYPQVKEAFICSSDWLLNHLCNELQNQGLTVYRVRREDDNFRIENRQTGEIRYYSTTYNVEVPTPLDLMQSIEQLIQAEHQSLTERLVQLSTVMNLVQQRAAIEKQEKARISPSLDGLSSADKPIESQPLPEPRPKILFIQRLKRVQN</sequence>
<keyword evidence="2" id="KW-1185">Reference proteome</keyword>
<evidence type="ECO:0000313" key="1">
    <source>
        <dbReference type="EMBL" id="XPM67093.1"/>
    </source>
</evidence>
<accession>A0ACD5H1J0</accession>
<reference evidence="1 2" key="1">
    <citation type="journal article" date="2016" name="Genome Announc.">
        <title>Draft Genome Sequence of the Thermotolerant Cyanobacterium Desertifilum sp. IPPAS B-1220.</title>
        <authorList>
            <person name="Mironov K.S."/>
            <person name="Sinetova M.A."/>
            <person name="Bolatkhan K."/>
            <person name="Zayadan B.K."/>
            <person name="Ustinova V.V."/>
            <person name="Kupriyanova E.V."/>
            <person name="Skrypnik A.N."/>
            <person name="Gogoleva N.E."/>
            <person name="Gogolev Y.V."/>
            <person name="Los D.A."/>
        </authorList>
    </citation>
    <scope>NUCLEOTIDE SEQUENCE [LARGE SCALE GENOMIC DNA]</scope>
    <source>
        <strain evidence="1 2">IPPAS B-1220</strain>
    </source>
</reference>
<dbReference type="EMBL" id="CP182909">
    <property type="protein sequence ID" value="XPM67093.1"/>
    <property type="molecule type" value="Genomic_DNA"/>
</dbReference>
<proteinExistence type="predicted"/>
<name>A0ACD5H1J0_9CYAN</name>